<evidence type="ECO:0000256" key="1">
    <source>
        <dbReference type="ARBA" id="ARBA00001964"/>
    </source>
</evidence>
<dbReference type="InterPro" id="IPR050642">
    <property type="entry name" value="PDH_E1_Alpha_Subunit"/>
</dbReference>
<evidence type="ECO:0000259" key="4">
    <source>
        <dbReference type="Pfam" id="PF00676"/>
    </source>
</evidence>
<accession>A0A523QIA1</accession>
<protein>
    <submittedName>
        <fullName evidence="5">Thiamine pyrophosphate-dependent dehydrogenase E1 component subunit alpha</fullName>
    </submittedName>
</protein>
<gene>
    <name evidence="5" type="ORF">E3J95_04740</name>
</gene>
<dbReference type="CDD" id="cd02000">
    <property type="entry name" value="TPP_E1_PDC_ADC_BCADC"/>
    <property type="match status" value="1"/>
</dbReference>
<dbReference type="EMBL" id="SOKU01000233">
    <property type="protein sequence ID" value="TES85301.1"/>
    <property type="molecule type" value="Genomic_DNA"/>
</dbReference>
<keyword evidence="2" id="KW-0560">Oxidoreductase</keyword>
<proteinExistence type="predicted"/>
<evidence type="ECO:0000256" key="3">
    <source>
        <dbReference type="ARBA" id="ARBA00023052"/>
    </source>
</evidence>
<organism evidence="5 6">
    <name type="scientific">Aerophobetes bacterium</name>
    <dbReference type="NCBI Taxonomy" id="2030807"/>
    <lineage>
        <taxon>Bacteria</taxon>
        <taxon>Candidatus Aerophobota</taxon>
    </lineage>
</organism>
<dbReference type="InterPro" id="IPR001017">
    <property type="entry name" value="DH_E1"/>
</dbReference>
<evidence type="ECO:0000313" key="6">
    <source>
        <dbReference type="Proteomes" id="UP000320781"/>
    </source>
</evidence>
<dbReference type="SUPFAM" id="SSF52518">
    <property type="entry name" value="Thiamin diphosphate-binding fold (THDP-binding)"/>
    <property type="match status" value="1"/>
</dbReference>
<dbReference type="GO" id="GO:0004739">
    <property type="term" value="F:pyruvate dehydrogenase (acetyl-transferring) activity"/>
    <property type="evidence" value="ECO:0007669"/>
    <property type="project" value="TreeGrafter"/>
</dbReference>
<keyword evidence="3" id="KW-0786">Thiamine pyrophosphate</keyword>
<comment type="caution">
    <text evidence="5">The sequence shown here is derived from an EMBL/GenBank/DDBJ whole genome shotgun (WGS) entry which is preliminary data.</text>
</comment>
<dbReference type="PANTHER" id="PTHR11516">
    <property type="entry name" value="PYRUVATE DEHYDROGENASE E1 COMPONENT, ALPHA SUBUNIT BACTERIAL AND ORGANELLAR"/>
    <property type="match status" value="1"/>
</dbReference>
<dbReference type="Proteomes" id="UP000320781">
    <property type="component" value="Unassembled WGS sequence"/>
</dbReference>
<evidence type="ECO:0000313" key="5">
    <source>
        <dbReference type="EMBL" id="TES85301.1"/>
    </source>
</evidence>
<dbReference type="InterPro" id="IPR029061">
    <property type="entry name" value="THDP-binding"/>
</dbReference>
<feature type="domain" description="Dehydrogenase E1 component" evidence="4">
    <location>
        <begin position="15"/>
        <end position="312"/>
    </location>
</feature>
<dbReference type="Gene3D" id="3.40.50.970">
    <property type="match status" value="1"/>
</dbReference>
<dbReference type="GO" id="GO:0006086">
    <property type="term" value="P:pyruvate decarboxylation to acetyl-CoA"/>
    <property type="evidence" value="ECO:0007669"/>
    <property type="project" value="TreeGrafter"/>
</dbReference>
<name>A0A523QIA1_UNCAE</name>
<comment type="cofactor">
    <cofactor evidence="1">
        <name>thiamine diphosphate</name>
        <dbReference type="ChEBI" id="CHEBI:58937"/>
    </cofactor>
</comment>
<evidence type="ECO:0000256" key="2">
    <source>
        <dbReference type="ARBA" id="ARBA00023002"/>
    </source>
</evidence>
<dbReference type="AlphaFoldDB" id="A0A523QIA1"/>
<sequence>MQISKEKLAKMYEVMVKIRKFEEKVVDIFARGFMPGLAHLYVGEEAVAVGACSNLGRDDYISSTHRGHGHCIAKGGDVKRMMAEIFGKKTGYCKGKGGSMHIADLDIGILGATGIVGGGIPIAVGAALSAKLRKTHQVAVSFFGDGASNQGSFHESLNLASVKNLPVVFVCENNLYAISTSQSRAQAIKDIATRAASYNMPGTIADGNDVLDVYDKVAEAVERARKGEGPSLVECKTYRWRGHHEGDPKRGARYRSMNEVGEWEKKCPIVAFKKHLLNEGILKEAELKLIEDRIMREIEEAVEFADEGPFPASEEMLEDLFT</sequence>
<dbReference type="PANTHER" id="PTHR11516:SF60">
    <property type="entry name" value="PYRUVATE DEHYDROGENASE E1 COMPONENT SUBUNIT ALPHA"/>
    <property type="match status" value="1"/>
</dbReference>
<dbReference type="Pfam" id="PF00676">
    <property type="entry name" value="E1_dh"/>
    <property type="match status" value="1"/>
</dbReference>
<reference evidence="5 6" key="1">
    <citation type="submission" date="2019-03" db="EMBL/GenBank/DDBJ databases">
        <title>Metabolic potential of uncultured bacteria and archaea associated with petroleum seepage in deep-sea sediments.</title>
        <authorList>
            <person name="Dong X."/>
            <person name="Hubert C."/>
        </authorList>
    </citation>
    <scope>NUCLEOTIDE SEQUENCE [LARGE SCALE GENOMIC DNA]</scope>
    <source>
        <strain evidence="5">E44_bin92</strain>
    </source>
</reference>